<gene>
    <name evidence="4" type="ORF">SAMN04488579_11950</name>
</gene>
<evidence type="ECO:0000259" key="3">
    <source>
        <dbReference type="Pfam" id="PF13514"/>
    </source>
</evidence>
<keyword evidence="2" id="KW-0812">Transmembrane</keyword>
<accession>A0A1H3HV35</accession>
<dbReference type="InterPro" id="IPR038734">
    <property type="entry name" value="YhaN_AAA"/>
</dbReference>
<organism evidence="4 5">
    <name type="scientific">Eubacterium barkeri</name>
    <name type="common">Clostridium barkeri</name>
    <dbReference type="NCBI Taxonomy" id="1528"/>
    <lineage>
        <taxon>Bacteria</taxon>
        <taxon>Bacillati</taxon>
        <taxon>Bacillota</taxon>
        <taxon>Clostridia</taxon>
        <taxon>Eubacteriales</taxon>
        <taxon>Eubacteriaceae</taxon>
        <taxon>Eubacterium</taxon>
    </lineage>
</organism>
<sequence>MKIKTLNLIAFGKFHNKTIEISDGFNLIYGGNEAGKSTIQHFIEGMLFGFYKPYRKKRTYNDDYYRFKPRQGDRYFGTMIFEDDNGQDIRIERDFLKARDGVRLFDNVTGEDITETYPYDNVTRQYQPLGFGGFSSVMYNNTVNVKQMASKSEEELAREVNDRLVDMATETGDELSVNKVLDYLEGKKKAIGSTGKSKSNYGMTVREKRNLEGILSESEAVYGQIRMNQKRIQQYKRKIEQAQGRSDEYKRRAEAQNAKEQAAMAEKLAAIKAEGDAIEKQLEELSSAEGLDNRVFGQLQVMQSSLDAVGSRIARLTRQMDQIDEERRDIASRCRRFENSLGGFTQEQIEADYLAYGQAVSQHYTPEQLPEISGEMQETQVVVKKGTLEDTVSFIGFDPAPLIIGIVLGALFFLFSVINPGGLLPYAGQVILSFIGLLAGLGCAGILILQKRELKNGGVSPGDSAYNDDWDDEDEDWEDQGHAGFFDDLDDGEDFGADRFSGNTAEQWAILSDEDDEENLYFDDNRSEGFLDDAQEEPVAPGQEILDKYNMADPEAYEAFILRCREIFERYNKLLLEGDRLNVRMEELEHEKCDLEDERYKYRTAIEDALKQGGVSSIEEYGRACASSVEAEALRAKLAANRRLYDELTQNDFILASTLEEDPVLMTGSHGEEIRAREAVEAFNHEIARIQGENTSLMNGVGNPVEIRERIETLENEIRVYEDEIRACDLAEKFFKSYFKSTHYDNAPNLNQKIGSIIHSITQKYHEVRVDDQLRIRVVDPQSGELLSMDQLSGGTMDQIYLALRFGVAGIVDAGKTMPIILDDPFVQYDDKRKAEAVKYISSLAPDTQVLLFTCTADEKHIMDDNGYPYVGIGI</sequence>
<name>A0A1H3HV35_EUBBA</name>
<evidence type="ECO:0000313" key="4">
    <source>
        <dbReference type="EMBL" id="SDY19366.1"/>
    </source>
</evidence>
<dbReference type="PANTHER" id="PTHR41259:SF1">
    <property type="entry name" value="DOUBLE-STRAND BREAK REPAIR RAD50 ATPASE, PUTATIVE-RELATED"/>
    <property type="match status" value="1"/>
</dbReference>
<feature type="transmembrane region" description="Helical" evidence="2">
    <location>
        <begin position="400"/>
        <end position="418"/>
    </location>
</feature>
<reference evidence="5" key="1">
    <citation type="submission" date="2016-10" db="EMBL/GenBank/DDBJ databases">
        <authorList>
            <person name="Varghese N."/>
            <person name="Submissions S."/>
        </authorList>
    </citation>
    <scope>NUCLEOTIDE SEQUENCE [LARGE SCALE GENOMIC DNA]</scope>
    <source>
        <strain evidence="5">VPI 5359</strain>
    </source>
</reference>
<dbReference type="Pfam" id="PF13514">
    <property type="entry name" value="AAA_27"/>
    <property type="match status" value="1"/>
</dbReference>
<keyword evidence="1" id="KW-0175">Coiled coil</keyword>
<dbReference type="Gene3D" id="3.40.50.300">
    <property type="entry name" value="P-loop containing nucleotide triphosphate hydrolases"/>
    <property type="match status" value="2"/>
</dbReference>
<evidence type="ECO:0000256" key="2">
    <source>
        <dbReference type="SAM" id="Phobius"/>
    </source>
</evidence>
<dbReference type="RefSeq" id="WP_090246345.1">
    <property type="nucleotide sequence ID" value="NZ_FNOU01000019.1"/>
</dbReference>
<dbReference type="PANTHER" id="PTHR41259">
    <property type="entry name" value="DOUBLE-STRAND BREAK REPAIR RAD50 ATPASE, PUTATIVE-RELATED"/>
    <property type="match status" value="1"/>
</dbReference>
<dbReference type="InterPro" id="IPR027417">
    <property type="entry name" value="P-loop_NTPase"/>
</dbReference>
<feature type="coiled-coil region" evidence="1">
    <location>
        <begin position="225"/>
        <end position="333"/>
    </location>
</feature>
<dbReference type="EMBL" id="FNOU01000019">
    <property type="protein sequence ID" value="SDY19366.1"/>
    <property type="molecule type" value="Genomic_DNA"/>
</dbReference>
<evidence type="ECO:0000313" key="5">
    <source>
        <dbReference type="Proteomes" id="UP000199652"/>
    </source>
</evidence>
<feature type="transmembrane region" description="Helical" evidence="2">
    <location>
        <begin position="430"/>
        <end position="449"/>
    </location>
</feature>
<dbReference type="OrthoDB" id="9764467at2"/>
<protein>
    <submittedName>
        <fullName evidence="4">AAA domain-containing protein</fullName>
    </submittedName>
</protein>
<proteinExistence type="predicted"/>
<evidence type="ECO:0000256" key="1">
    <source>
        <dbReference type="SAM" id="Coils"/>
    </source>
</evidence>
<keyword evidence="2" id="KW-0472">Membrane</keyword>
<keyword evidence="2" id="KW-1133">Transmembrane helix</keyword>
<dbReference type="AlphaFoldDB" id="A0A1H3HV35"/>
<dbReference type="STRING" id="1528.SAMN04488579_11950"/>
<dbReference type="Proteomes" id="UP000199652">
    <property type="component" value="Unassembled WGS sequence"/>
</dbReference>
<keyword evidence="5" id="KW-1185">Reference proteome</keyword>
<feature type="domain" description="YhaN AAA" evidence="3">
    <location>
        <begin position="1"/>
        <end position="56"/>
    </location>
</feature>
<dbReference type="SUPFAM" id="SSF52540">
    <property type="entry name" value="P-loop containing nucleoside triphosphate hydrolases"/>
    <property type="match status" value="1"/>
</dbReference>